<dbReference type="Pfam" id="PF12697">
    <property type="entry name" value="Abhydrolase_6"/>
    <property type="match status" value="1"/>
</dbReference>
<evidence type="ECO:0000256" key="1">
    <source>
        <dbReference type="ARBA" id="ARBA00022598"/>
    </source>
</evidence>
<dbReference type="Gene3D" id="2.30.38.10">
    <property type="entry name" value="Luciferase, Domain 3"/>
    <property type="match status" value="1"/>
</dbReference>
<keyword evidence="6" id="KW-1185">Reference proteome</keyword>
<evidence type="ECO:0000259" key="4">
    <source>
        <dbReference type="Pfam" id="PF13193"/>
    </source>
</evidence>
<feature type="domain" description="AMP-dependent synthetase/ligase" evidence="2">
    <location>
        <begin position="28"/>
        <end position="390"/>
    </location>
</feature>
<dbReference type="NCBIfam" id="TIGR02262">
    <property type="entry name" value="benz_CoA_lig"/>
    <property type="match status" value="1"/>
</dbReference>
<dbReference type="InterPro" id="IPR045851">
    <property type="entry name" value="AMP-bd_C_sf"/>
</dbReference>
<organism evidence="5 6">
    <name type="scientific">Pendulispora rubella</name>
    <dbReference type="NCBI Taxonomy" id="2741070"/>
    <lineage>
        <taxon>Bacteria</taxon>
        <taxon>Pseudomonadati</taxon>
        <taxon>Myxococcota</taxon>
        <taxon>Myxococcia</taxon>
        <taxon>Myxococcales</taxon>
        <taxon>Sorangiineae</taxon>
        <taxon>Pendulisporaceae</taxon>
        <taxon>Pendulispora</taxon>
    </lineage>
</organism>
<accession>A0ABZ2LEA6</accession>
<dbReference type="InterPro" id="IPR025110">
    <property type="entry name" value="AMP-bd_C"/>
</dbReference>
<dbReference type="SUPFAM" id="SSF56801">
    <property type="entry name" value="Acetyl-CoA synthetase-like"/>
    <property type="match status" value="1"/>
</dbReference>
<dbReference type="InterPro" id="IPR011957">
    <property type="entry name" value="Benz_CoA_lig"/>
</dbReference>
<dbReference type="Pfam" id="PF13193">
    <property type="entry name" value="AMP-binding_C"/>
    <property type="match status" value="1"/>
</dbReference>
<protein>
    <submittedName>
        <fullName evidence="5">Benzoate-CoA ligase family protein</fullName>
    </submittedName>
</protein>
<dbReference type="EMBL" id="CP089983">
    <property type="protein sequence ID" value="WXB09110.1"/>
    <property type="molecule type" value="Genomic_DNA"/>
</dbReference>
<name>A0ABZ2LEA6_9BACT</name>
<dbReference type="Proteomes" id="UP001374803">
    <property type="component" value="Chromosome"/>
</dbReference>
<dbReference type="Gene3D" id="3.40.50.980">
    <property type="match status" value="1"/>
</dbReference>
<dbReference type="Gene3D" id="3.30.300.30">
    <property type="match status" value="1"/>
</dbReference>
<evidence type="ECO:0000259" key="3">
    <source>
        <dbReference type="Pfam" id="PF12697"/>
    </source>
</evidence>
<gene>
    <name evidence="5" type="ORF">LVJ94_17980</name>
</gene>
<dbReference type="PANTHER" id="PTHR43352:SF1">
    <property type="entry name" value="ANTHRANILATE--COA LIGASE"/>
    <property type="match status" value="1"/>
</dbReference>
<dbReference type="InterPro" id="IPR029058">
    <property type="entry name" value="AB_hydrolase_fold"/>
</dbReference>
<evidence type="ECO:0000313" key="5">
    <source>
        <dbReference type="EMBL" id="WXB09110.1"/>
    </source>
</evidence>
<evidence type="ECO:0000259" key="2">
    <source>
        <dbReference type="Pfam" id="PF00501"/>
    </source>
</evidence>
<dbReference type="PANTHER" id="PTHR43352">
    <property type="entry name" value="ACETYL-COA SYNTHETASE"/>
    <property type="match status" value="1"/>
</dbReference>
<sequence>MLSSMGVPAIEFPRQYNAAVDLVDRHLAEGRRERIAFRDEHGALTYGELAREVNRAGNALLALGIEPEQRVMLLLQDTTDFPVVFLGALKAGIVPIPVNTLLTPADYEHMLIDSRARGLVVSESLLPKVEVAMARAPRLRHVLVSRAPEGNLRHERLDAHLAAASDELEAFPTTPDDVAFWLYSSGSTGAAKAAMHLHAHLMRTAKLYAQGVLGIREDDVVFSAAKLFFAYGLGNALTFPLSVGATAILMAERPTPASVLRTLREHQPTIFCGVPTLFAAMLADTTQGGITRAVASRALRICVSAGEALPKHVGEAWRERMGTDILDGIGTTELLHIFLSNRPGDVRYGTSGKPVPGYEIKLLDDDGRPVPAGEEGSLWVKAPSAATAYWNQRDPSMATFQGPWTRTGDRYVHDAEGYFTYLGRSDDMLKVGGIWVSPFEVESALAQHEAVLEAAVVGHTDGDRLVKPKAYVVLREGHAASEALENALKDFVKSKLAPYKYPRWVEFLADLPKTATGKIQRFRLRAKRSTIVAGGHRLEVERHALGSGDQPVLVFLHEGLGSISLWRDFPEALARRTARDSVVYSRWGYGGSDPVALPRPLTYMHDEAAVLPEVLDACQIEKAILVGHSDGGSIALLHAASEQARGRVVGLILEAPHVFCEDVSVRSITEARTQYEESDLRERLMKHHGDNVDGAFWGWNRAWLDPEFRKWNIEAVLPNIEVPVLLLQGANDEYGTLAQLDAIERQVKGPVTRRVLDECGHSPHRDQRDTTLEAMARFIGGAT</sequence>
<keyword evidence="1 5" id="KW-0436">Ligase</keyword>
<reference evidence="5" key="1">
    <citation type="submission" date="2021-12" db="EMBL/GenBank/DDBJ databases">
        <title>Discovery of the Pendulisporaceae a myxobacterial family with distinct sporulation behavior and unique specialized metabolism.</title>
        <authorList>
            <person name="Garcia R."/>
            <person name="Popoff A."/>
            <person name="Bader C.D."/>
            <person name="Loehr J."/>
            <person name="Walesch S."/>
            <person name="Walt C."/>
            <person name="Boldt J."/>
            <person name="Bunk B."/>
            <person name="Haeckl F.J.F.P.J."/>
            <person name="Gunesch A.P."/>
            <person name="Birkelbach J."/>
            <person name="Nuebel U."/>
            <person name="Pietschmann T."/>
            <person name="Bach T."/>
            <person name="Mueller R."/>
        </authorList>
    </citation>
    <scope>NUCLEOTIDE SEQUENCE</scope>
    <source>
        <strain evidence="5">MSr11367</strain>
    </source>
</reference>
<evidence type="ECO:0000313" key="6">
    <source>
        <dbReference type="Proteomes" id="UP001374803"/>
    </source>
</evidence>
<dbReference type="Gene3D" id="3.40.50.1820">
    <property type="entry name" value="alpha/beta hydrolase"/>
    <property type="match status" value="1"/>
</dbReference>
<dbReference type="InterPro" id="IPR000873">
    <property type="entry name" value="AMP-dep_synth/lig_dom"/>
</dbReference>
<dbReference type="RefSeq" id="WP_394838782.1">
    <property type="nucleotide sequence ID" value="NZ_CP089983.1"/>
</dbReference>
<feature type="domain" description="AMP-binding enzyme C-terminal" evidence="4">
    <location>
        <begin position="440"/>
        <end position="518"/>
    </location>
</feature>
<dbReference type="SUPFAM" id="SSF53474">
    <property type="entry name" value="alpha/beta-Hydrolases"/>
    <property type="match status" value="1"/>
</dbReference>
<dbReference type="CDD" id="cd05959">
    <property type="entry name" value="BCL_4HBCL"/>
    <property type="match status" value="1"/>
</dbReference>
<dbReference type="GO" id="GO:0016874">
    <property type="term" value="F:ligase activity"/>
    <property type="evidence" value="ECO:0007669"/>
    <property type="project" value="UniProtKB-KW"/>
</dbReference>
<dbReference type="Gene3D" id="3.40.50.12820">
    <property type="match status" value="1"/>
</dbReference>
<feature type="domain" description="AB hydrolase-1" evidence="3">
    <location>
        <begin position="553"/>
        <end position="772"/>
    </location>
</feature>
<dbReference type="InterPro" id="IPR000073">
    <property type="entry name" value="AB_hydrolase_1"/>
</dbReference>
<proteinExistence type="predicted"/>
<dbReference type="Pfam" id="PF00501">
    <property type="entry name" value="AMP-binding"/>
    <property type="match status" value="1"/>
</dbReference>